<keyword evidence="3" id="KW-0418">Kinase</keyword>
<evidence type="ECO:0000259" key="4">
    <source>
        <dbReference type="Pfam" id="PF02782"/>
    </source>
</evidence>
<dbReference type="EMBL" id="HBEW01002771">
    <property type="protein sequence ID" value="CAD8579468.1"/>
    <property type="molecule type" value="Transcribed_RNA"/>
</dbReference>
<dbReference type="Pfam" id="PF02782">
    <property type="entry name" value="FGGY_C"/>
    <property type="match status" value="1"/>
</dbReference>
<accession>A0A6U0ET38</accession>
<evidence type="ECO:0000256" key="2">
    <source>
        <dbReference type="ARBA" id="ARBA00022679"/>
    </source>
</evidence>
<dbReference type="SUPFAM" id="SSF53067">
    <property type="entry name" value="Actin-like ATPase domain"/>
    <property type="match status" value="2"/>
</dbReference>
<dbReference type="CDD" id="cd07783">
    <property type="entry name" value="ASKHA_NBD_FGGY_SePSK_AtXK1-like"/>
    <property type="match status" value="1"/>
</dbReference>
<protein>
    <recommendedName>
        <fullName evidence="4">Carbohydrate kinase FGGY C-terminal domain-containing protein</fullName>
    </recommendedName>
</protein>
<reference evidence="5" key="1">
    <citation type="submission" date="2021-01" db="EMBL/GenBank/DDBJ databases">
        <authorList>
            <person name="Corre E."/>
            <person name="Pelletier E."/>
            <person name="Niang G."/>
            <person name="Scheremetjew M."/>
            <person name="Finn R."/>
            <person name="Kale V."/>
            <person name="Holt S."/>
            <person name="Cochrane G."/>
            <person name="Meng A."/>
            <person name="Brown T."/>
            <person name="Cohen L."/>
        </authorList>
    </citation>
    <scope>NUCLEOTIDE SEQUENCE</scope>
    <source>
        <strain evidence="5">Clade-D-RCC2572</strain>
    </source>
</reference>
<name>A0A6U0ET38_9CHLO</name>
<gene>
    <name evidence="5" type="ORF">OMED0929_LOCUS2280</name>
</gene>
<keyword evidence="2" id="KW-0808">Transferase</keyword>
<evidence type="ECO:0000313" key="5">
    <source>
        <dbReference type="EMBL" id="CAD8579468.1"/>
    </source>
</evidence>
<organism evidence="5">
    <name type="scientific">Ostreococcus mediterraneus</name>
    <dbReference type="NCBI Taxonomy" id="1486918"/>
    <lineage>
        <taxon>Eukaryota</taxon>
        <taxon>Viridiplantae</taxon>
        <taxon>Chlorophyta</taxon>
        <taxon>Mamiellophyceae</taxon>
        <taxon>Mamiellales</taxon>
        <taxon>Bathycoccaceae</taxon>
        <taxon>Ostreococcus</taxon>
    </lineage>
</organism>
<dbReference type="GO" id="GO:0004856">
    <property type="term" value="F:D-xylulokinase activity"/>
    <property type="evidence" value="ECO:0007669"/>
    <property type="project" value="TreeGrafter"/>
</dbReference>
<sequence length="450" mass="48177">MSSRERVDGALASSSLYCGLDFGTSSARMAVVDDRGALVHVSVAAYDAPDARLGLSTSWTSALWTLLARLEDDVRRRIEAVAIDGTSGTALIVDGSNGEVLHAPYMYNDTFKEEVGRISALRAAASDVKHSVESASSAACKLSRWFNVDGEEEDKARARLLHHADWLAYQLHGKMGMSDFNNALKLGFDPAPGAESFPSWLSDAPFGYMLPAHVLAPGTSFGLIQDAVRERLELSRTCEVIAGTTDSVAAFVASKAVAEGECATSLGSTLALKLISADRVDDLSAGVYSHRLNGSWLVGGASNLGGWILRRFFTNDQLVELTREIESKSYVADKDYFEGVMLGFGLSVDEAAAIVETSRPSDDAQFVVNIFSSIANVEARCYERMRELGASSGATKVFSAGGGAQNVLWASMRSKAMGGIPVVRSDIDEAAYGAALLARQGRRRLDTYVP</sequence>
<dbReference type="PANTHER" id="PTHR10196">
    <property type="entry name" value="SUGAR KINASE"/>
    <property type="match status" value="1"/>
</dbReference>
<dbReference type="InterPro" id="IPR018485">
    <property type="entry name" value="FGGY_C"/>
</dbReference>
<dbReference type="AlphaFoldDB" id="A0A6U0ET38"/>
<dbReference type="PANTHER" id="PTHR10196:SF80">
    <property type="entry name" value="D-RIBULOSE KINASE"/>
    <property type="match status" value="1"/>
</dbReference>
<proteinExistence type="inferred from homology"/>
<dbReference type="Gene3D" id="3.30.420.40">
    <property type="match status" value="2"/>
</dbReference>
<dbReference type="InterPro" id="IPR043129">
    <property type="entry name" value="ATPase_NBD"/>
</dbReference>
<feature type="domain" description="Carbohydrate kinase FGGY C-terminal" evidence="4">
    <location>
        <begin position="351"/>
        <end position="438"/>
    </location>
</feature>
<dbReference type="GO" id="GO:0019150">
    <property type="term" value="F:D-ribulokinase activity"/>
    <property type="evidence" value="ECO:0007669"/>
    <property type="project" value="TreeGrafter"/>
</dbReference>
<dbReference type="GO" id="GO:0005997">
    <property type="term" value="P:xylulose metabolic process"/>
    <property type="evidence" value="ECO:0007669"/>
    <property type="project" value="TreeGrafter"/>
</dbReference>
<comment type="similarity">
    <text evidence="1">Belongs to the FGGY kinase family.</text>
</comment>
<dbReference type="GO" id="GO:0005829">
    <property type="term" value="C:cytosol"/>
    <property type="evidence" value="ECO:0007669"/>
    <property type="project" value="TreeGrafter"/>
</dbReference>
<evidence type="ECO:0000256" key="3">
    <source>
        <dbReference type="ARBA" id="ARBA00022777"/>
    </source>
</evidence>
<evidence type="ECO:0000256" key="1">
    <source>
        <dbReference type="ARBA" id="ARBA00009156"/>
    </source>
</evidence>